<evidence type="ECO:0000313" key="4">
    <source>
        <dbReference type="EMBL" id="CAE5959404.1"/>
    </source>
</evidence>
<name>A0A8S1ZHP1_ARAAE</name>
<dbReference type="PANTHER" id="PTHR31286:SF162">
    <property type="entry name" value="DUF4283 DOMAIN-CONTAINING PROTEIN-RELATED"/>
    <property type="match status" value="1"/>
</dbReference>
<dbReference type="EMBL" id="LR999451">
    <property type="protein sequence ID" value="CAE5959404.1"/>
    <property type="molecule type" value="Genomic_DNA"/>
</dbReference>
<feature type="region of interest" description="Disordered" evidence="1">
    <location>
        <begin position="904"/>
        <end position="951"/>
    </location>
</feature>
<evidence type="ECO:0000259" key="2">
    <source>
        <dbReference type="Pfam" id="PF14111"/>
    </source>
</evidence>
<proteinExistence type="predicted"/>
<dbReference type="InterPro" id="IPR025558">
    <property type="entry name" value="DUF4283"/>
</dbReference>
<gene>
    <name evidence="4" type="ORF">AARE701A_LOCUS2930</name>
</gene>
<reference evidence="4" key="1">
    <citation type="submission" date="2021-01" db="EMBL/GenBank/DDBJ databases">
        <authorList>
            <person name="Bezrukov I."/>
        </authorList>
    </citation>
    <scope>NUCLEOTIDE SEQUENCE</scope>
</reference>
<dbReference type="InterPro" id="IPR040256">
    <property type="entry name" value="At4g02000-like"/>
</dbReference>
<evidence type="ECO:0008006" key="6">
    <source>
        <dbReference type="Google" id="ProtNLM"/>
    </source>
</evidence>
<protein>
    <recommendedName>
        <fullName evidence="6">DUF4283 domain-containing protein</fullName>
    </recommendedName>
</protein>
<accession>A0A8S1ZHP1</accession>
<dbReference type="PANTHER" id="PTHR31286">
    <property type="entry name" value="GLYCINE-RICH CELL WALL STRUCTURAL PROTEIN 1.8-LIKE"/>
    <property type="match status" value="1"/>
</dbReference>
<dbReference type="AlphaFoldDB" id="A0A8S1ZHP1"/>
<dbReference type="Pfam" id="PF03999">
    <property type="entry name" value="MAP65_ASE1"/>
    <property type="match status" value="1"/>
</dbReference>
<evidence type="ECO:0000256" key="1">
    <source>
        <dbReference type="SAM" id="MobiDB-lite"/>
    </source>
</evidence>
<dbReference type="InterPro" id="IPR025836">
    <property type="entry name" value="Zn_knuckle_CX2CX4HX4C"/>
</dbReference>
<feature type="domain" description="DUF4283" evidence="2">
    <location>
        <begin position="572"/>
        <end position="654"/>
    </location>
</feature>
<dbReference type="Proteomes" id="UP000682877">
    <property type="component" value="Chromosome 1"/>
</dbReference>
<feature type="domain" description="Zinc knuckle CX2CX4HX4C" evidence="3">
    <location>
        <begin position="711"/>
        <end position="758"/>
    </location>
</feature>
<dbReference type="Pfam" id="PF14392">
    <property type="entry name" value="zf-CCHC_4"/>
    <property type="match status" value="1"/>
</dbReference>
<sequence>MVKKNLLGRVLDEEDGAEKEKQGAIEGSITKEIAIVGVLDLVPIWRYALTAEFLMRPAAFHAIDKPFGEAPWLRLKLALLLTYGSLPRPPELTTIYKCVPQDEQFRLEIVQQLIDLESDEYCCAFLLMLSFGELRLIAPYTAGYFVALMVSVAESLVQSDKPHILSDVLCDASSENELWKKTSILLAVMFHGKSKVAAALITNDDFALSLHDDGSIVEQEHVDTSGRLSSSDFGSLTRPPEADCVFSFKTPRYNSDNWESDGDCVRHDIEPSKGKLSPKRRNSTSIVHRCEAQGFDGDGVSPTGVKTLGALLREKDLACSNHHDAEFNKAVFENRDYMWTLASPIAEQKIGRGRMFAENTELVVFAYSVLEVKLQRMQKAEDEVIRLSKLQITRIKEVILRKKLELEEISRKMHMATQVLKSENFSVEAIESEQIDSEIAKVKEEASSFKRKILEKVEKWMSACEEESSLGSTIGGAHLTLKRAEKARGSQRYHRRVLSTAAKEITKEEDSEERDNGKQVVSTFDGFRRIMESRLREDEQDRKSEFEQQDINLGAEDEPVAISPAIVAQAAAENRFILMGRPVMPRRQNLRSIVASMPRMWGQSGLVHGRIVPGNQFQFIFPIKESLETVMRRGPWAFNDRMLILRRWTPLMNPPQINFIPFWIQIRGIPFQFLSRQVIEEVGQALGDVADVDFDGEAAARIEFVLVQVDWNVENPLRFQRNVQFQAGINTLLRFHYERLRGFCELCGMLTHDSGACLIQNGGGDNNSDGDDDEDLPDAGIQNQGILSDSGACLIQNGGGDNLIIREIADDEENGDPEEIVPEVDVQEEAEENETVEDIDPLHNSLASEMDNNELFNPIPIFENAGDIPGSESYQRYSINIHPREEIMEQSMLYREMMAIERGKRKREDVLDQTEENDTKMVIREKGESSSFSDRSDQCRGAVGPKPPHPP</sequence>
<keyword evidence="5" id="KW-1185">Reference proteome</keyword>
<evidence type="ECO:0000313" key="5">
    <source>
        <dbReference type="Proteomes" id="UP000682877"/>
    </source>
</evidence>
<dbReference type="Pfam" id="PF14111">
    <property type="entry name" value="DUF4283"/>
    <property type="match status" value="1"/>
</dbReference>
<organism evidence="4 5">
    <name type="scientific">Arabidopsis arenosa</name>
    <name type="common">Sand rock-cress</name>
    <name type="synonym">Cardaminopsis arenosa</name>
    <dbReference type="NCBI Taxonomy" id="38785"/>
    <lineage>
        <taxon>Eukaryota</taxon>
        <taxon>Viridiplantae</taxon>
        <taxon>Streptophyta</taxon>
        <taxon>Embryophyta</taxon>
        <taxon>Tracheophyta</taxon>
        <taxon>Spermatophyta</taxon>
        <taxon>Magnoliopsida</taxon>
        <taxon>eudicotyledons</taxon>
        <taxon>Gunneridae</taxon>
        <taxon>Pentapetalae</taxon>
        <taxon>rosids</taxon>
        <taxon>malvids</taxon>
        <taxon>Brassicales</taxon>
        <taxon>Brassicaceae</taxon>
        <taxon>Camelineae</taxon>
        <taxon>Arabidopsis</taxon>
    </lineage>
</organism>
<feature type="compositionally biased region" description="Basic and acidic residues" evidence="1">
    <location>
        <begin position="917"/>
        <end position="938"/>
    </location>
</feature>
<evidence type="ECO:0000259" key="3">
    <source>
        <dbReference type="Pfam" id="PF14392"/>
    </source>
</evidence>